<reference evidence="2 3" key="1">
    <citation type="submission" date="2024-03" db="EMBL/GenBank/DDBJ databases">
        <title>Adaptation during the transition from Ophiocordyceps entomopathogen to insect associate is accompanied by gene loss and intensified selection.</title>
        <authorList>
            <person name="Ward C.M."/>
            <person name="Onetto C.A."/>
            <person name="Borneman A.R."/>
        </authorList>
    </citation>
    <scope>NUCLEOTIDE SEQUENCE [LARGE SCALE GENOMIC DNA]</scope>
    <source>
        <strain evidence="2">AWRI1</strain>
        <tissue evidence="2">Single Adult Female</tissue>
    </source>
</reference>
<dbReference type="PROSITE" id="PS50835">
    <property type="entry name" value="IG_LIKE"/>
    <property type="match status" value="2"/>
</dbReference>
<organism evidence="2 3">
    <name type="scientific">Parthenolecanium corni</name>
    <dbReference type="NCBI Taxonomy" id="536013"/>
    <lineage>
        <taxon>Eukaryota</taxon>
        <taxon>Metazoa</taxon>
        <taxon>Ecdysozoa</taxon>
        <taxon>Arthropoda</taxon>
        <taxon>Hexapoda</taxon>
        <taxon>Insecta</taxon>
        <taxon>Pterygota</taxon>
        <taxon>Neoptera</taxon>
        <taxon>Paraneoptera</taxon>
        <taxon>Hemiptera</taxon>
        <taxon>Sternorrhyncha</taxon>
        <taxon>Coccoidea</taxon>
        <taxon>Coccidae</taxon>
        <taxon>Parthenolecanium</taxon>
    </lineage>
</organism>
<dbReference type="Proteomes" id="UP001367676">
    <property type="component" value="Unassembled WGS sequence"/>
</dbReference>
<dbReference type="EMBL" id="JBBCAQ010000033">
    <property type="protein sequence ID" value="KAK7582546.1"/>
    <property type="molecule type" value="Genomic_DNA"/>
</dbReference>
<dbReference type="InterPro" id="IPR036179">
    <property type="entry name" value="Ig-like_dom_sf"/>
</dbReference>
<evidence type="ECO:0000259" key="1">
    <source>
        <dbReference type="PROSITE" id="PS50835"/>
    </source>
</evidence>
<dbReference type="InterPro" id="IPR007110">
    <property type="entry name" value="Ig-like_dom"/>
</dbReference>
<comment type="caution">
    <text evidence="2">The sequence shown here is derived from an EMBL/GenBank/DDBJ whole genome shotgun (WGS) entry which is preliminary data.</text>
</comment>
<dbReference type="PANTHER" id="PTHR23279">
    <property type="entry name" value="DEFECTIVE PROBOSCIS EXTENSION RESPONSE DPR -RELATED"/>
    <property type="match status" value="1"/>
</dbReference>
<proteinExistence type="predicted"/>
<sequence>MGTVDVSTEILLVLNELEATFPPQDPAYFVTKNSTIIMAQTGSIARIPCVVKNLGEATVSWIRRKDDKEHFRDDKDHHHKDYHHLLTVGLTSYTVDERYQPVHYQNSEDWTLQIRYVQKRDAGLYECQITSHPPSSIFVDFQVVEAEAQIEGSKEKYLKYGSPLQLTCTVLKSPEVPTYIFWYHNNQMVNYDSHRGFNVTLDLANKTSSLYVARTTNQHTGNYSCVPSNAHPDSSVVHILSGFINSVDNISLKWVNL</sequence>
<dbReference type="InterPro" id="IPR013106">
    <property type="entry name" value="Ig_V-set"/>
</dbReference>
<protein>
    <recommendedName>
        <fullName evidence="1">Ig-like domain-containing protein</fullName>
    </recommendedName>
</protein>
<dbReference type="SMART" id="SM00409">
    <property type="entry name" value="IG"/>
    <property type="match status" value="2"/>
</dbReference>
<dbReference type="Pfam" id="PF07686">
    <property type="entry name" value="V-set"/>
    <property type="match status" value="1"/>
</dbReference>
<evidence type="ECO:0000313" key="2">
    <source>
        <dbReference type="EMBL" id="KAK7582546.1"/>
    </source>
</evidence>
<dbReference type="CDD" id="cd00096">
    <property type="entry name" value="Ig"/>
    <property type="match status" value="1"/>
</dbReference>
<dbReference type="SUPFAM" id="SSF48726">
    <property type="entry name" value="Immunoglobulin"/>
    <property type="match status" value="2"/>
</dbReference>
<keyword evidence="3" id="KW-1185">Reference proteome</keyword>
<dbReference type="Gene3D" id="2.60.40.10">
    <property type="entry name" value="Immunoglobulins"/>
    <property type="match status" value="2"/>
</dbReference>
<feature type="domain" description="Ig-like" evidence="1">
    <location>
        <begin position="26"/>
        <end position="131"/>
    </location>
</feature>
<dbReference type="SMART" id="SM00408">
    <property type="entry name" value="IGc2"/>
    <property type="match status" value="2"/>
</dbReference>
<name>A0AAN9TBX5_9HEMI</name>
<dbReference type="InterPro" id="IPR037448">
    <property type="entry name" value="Zig-8"/>
</dbReference>
<feature type="domain" description="Ig-like" evidence="1">
    <location>
        <begin position="133"/>
        <end position="241"/>
    </location>
</feature>
<dbReference type="AlphaFoldDB" id="A0AAN9TBX5"/>
<gene>
    <name evidence="2" type="ORF">V9T40_013991</name>
</gene>
<dbReference type="Pfam" id="PF13927">
    <property type="entry name" value="Ig_3"/>
    <property type="match status" value="1"/>
</dbReference>
<dbReference type="GO" id="GO:0050808">
    <property type="term" value="P:synapse organization"/>
    <property type="evidence" value="ECO:0007669"/>
    <property type="project" value="TreeGrafter"/>
</dbReference>
<dbReference type="PANTHER" id="PTHR23279:SF37">
    <property type="entry name" value="DEFECTIVE PROBOSCIS EXTENSION RESPONSE 13, ISOFORM B"/>
    <property type="match status" value="1"/>
</dbReference>
<dbReference type="InterPro" id="IPR003599">
    <property type="entry name" value="Ig_sub"/>
</dbReference>
<dbReference type="InterPro" id="IPR003598">
    <property type="entry name" value="Ig_sub2"/>
</dbReference>
<evidence type="ECO:0000313" key="3">
    <source>
        <dbReference type="Proteomes" id="UP001367676"/>
    </source>
</evidence>
<dbReference type="InterPro" id="IPR013783">
    <property type="entry name" value="Ig-like_fold"/>
</dbReference>
<accession>A0AAN9TBX5</accession>
<dbReference type="GO" id="GO:0032589">
    <property type="term" value="C:neuron projection membrane"/>
    <property type="evidence" value="ECO:0007669"/>
    <property type="project" value="TreeGrafter"/>
</dbReference>